<keyword evidence="4" id="KW-1185">Reference proteome</keyword>
<feature type="region of interest" description="Disordered" evidence="1">
    <location>
        <begin position="31"/>
        <end position="105"/>
    </location>
</feature>
<name>A0ABW3PM62_9LACO</name>
<dbReference type="RefSeq" id="WP_121978361.1">
    <property type="nucleotide sequence ID" value="NZ_JBHTLH010000006.1"/>
</dbReference>
<evidence type="ECO:0000256" key="2">
    <source>
        <dbReference type="SAM" id="SignalP"/>
    </source>
</evidence>
<comment type="caution">
    <text evidence="3">The sequence shown here is derived from an EMBL/GenBank/DDBJ whole genome shotgun (WGS) entry which is preliminary data.</text>
</comment>
<accession>A0ABW3PM62</accession>
<dbReference type="EMBL" id="JBHTLH010000006">
    <property type="protein sequence ID" value="MFD1124261.1"/>
    <property type="molecule type" value="Genomic_DNA"/>
</dbReference>
<evidence type="ECO:0000256" key="1">
    <source>
        <dbReference type="SAM" id="MobiDB-lite"/>
    </source>
</evidence>
<feature type="chain" id="PRO_5047265896" evidence="2">
    <location>
        <begin position="27"/>
        <end position="201"/>
    </location>
</feature>
<organism evidence="3 4">
    <name type="scientific">Lentilactobacillus raoultii</name>
    <dbReference type="NCBI Taxonomy" id="1987503"/>
    <lineage>
        <taxon>Bacteria</taxon>
        <taxon>Bacillati</taxon>
        <taxon>Bacillota</taxon>
        <taxon>Bacilli</taxon>
        <taxon>Lactobacillales</taxon>
        <taxon>Lactobacillaceae</taxon>
        <taxon>Lentilactobacillus</taxon>
    </lineage>
</organism>
<feature type="compositionally biased region" description="Polar residues" evidence="1">
    <location>
        <begin position="48"/>
        <end position="105"/>
    </location>
</feature>
<sequence>MKFKKFGIALFAGTILGGLSAPTIQAATSATSQQATVNNDSQTDESSSEQNTGSDQNVVYTTEGQDGPTTQSSTDTDNSLASTLSSNDESFNSTTTYASPNENYSGEQLNSMLKSGSEIVGKHTYTISKGTINTVKDLTAIAAGGIIAAKVPPLAPVVIPVAEYIIQRYKIGYKLRVHILDVKNTSGGVTTVVKKYTWIKA</sequence>
<evidence type="ECO:0000313" key="4">
    <source>
        <dbReference type="Proteomes" id="UP001597156"/>
    </source>
</evidence>
<evidence type="ECO:0000313" key="3">
    <source>
        <dbReference type="EMBL" id="MFD1124261.1"/>
    </source>
</evidence>
<keyword evidence="2" id="KW-0732">Signal</keyword>
<dbReference type="Proteomes" id="UP001597156">
    <property type="component" value="Unassembled WGS sequence"/>
</dbReference>
<reference evidence="4" key="1">
    <citation type="journal article" date="2019" name="Int. J. Syst. Evol. Microbiol.">
        <title>The Global Catalogue of Microorganisms (GCM) 10K type strain sequencing project: providing services to taxonomists for standard genome sequencing and annotation.</title>
        <authorList>
            <consortium name="The Broad Institute Genomics Platform"/>
            <consortium name="The Broad Institute Genome Sequencing Center for Infectious Disease"/>
            <person name="Wu L."/>
            <person name="Ma J."/>
        </authorList>
    </citation>
    <scope>NUCLEOTIDE SEQUENCE [LARGE SCALE GENOMIC DNA]</scope>
    <source>
        <strain evidence="4">CCUG 71848</strain>
    </source>
</reference>
<feature type="signal peptide" evidence="2">
    <location>
        <begin position="1"/>
        <end position="26"/>
    </location>
</feature>
<protein>
    <submittedName>
        <fullName evidence="3">Uncharacterized protein</fullName>
    </submittedName>
</protein>
<proteinExistence type="predicted"/>
<gene>
    <name evidence="3" type="ORF">ACFQ22_02635</name>
</gene>